<dbReference type="EMBL" id="VYYT01000200">
    <property type="protein sequence ID" value="KAK2757385.1"/>
    <property type="molecule type" value="Genomic_DNA"/>
</dbReference>
<dbReference type="Proteomes" id="UP001281614">
    <property type="component" value="Unassembled WGS sequence"/>
</dbReference>
<gene>
    <name evidence="8" type="ORF">CKAH01_05642</name>
</gene>
<keyword evidence="2" id="KW-0813">Transport</keyword>
<dbReference type="GO" id="GO:0022857">
    <property type="term" value="F:transmembrane transporter activity"/>
    <property type="evidence" value="ECO:0007669"/>
    <property type="project" value="TreeGrafter"/>
</dbReference>
<comment type="subcellular location">
    <subcellularLocation>
        <location evidence="1">Membrane</location>
        <topology evidence="1">Multi-pass membrane protein</topology>
    </subcellularLocation>
</comment>
<name>A0AAD9YB93_COLKA</name>
<accession>A0AAD9YB93</accession>
<evidence type="ECO:0000313" key="8">
    <source>
        <dbReference type="EMBL" id="KAK2757385.1"/>
    </source>
</evidence>
<organism evidence="8 9">
    <name type="scientific">Colletotrichum kahawae</name>
    <name type="common">Coffee berry disease fungus</name>
    <dbReference type="NCBI Taxonomy" id="34407"/>
    <lineage>
        <taxon>Eukaryota</taxon>
        <taxon>Fungi</taxon>
        <taxon>Dikarya</taxon>
        <taxon>Ascomycota</taxon>
        <taxon>Pezizomycotina</taxon>
        <taxon>Sordariomycetes</taxon>
        <taxon>Hypocreomycetidae</taxon>
        <taxon>Glomerellales</taxon>
        <taxon>Glomerellaceae</taxon>
        <taxon>Colletotrichum</taxon>
        <taxon>Colletotrichum gloeosporioides species complex</taxon>
    </lineage>
</organism>
<evidence type="ECO:0000256" key="1">
    <source>
        <dbReference type="ARBA" id="ARBA00004141"/>
    </source>
</evidence>
<protein>
    <submittedName>
        <fullName evidence="8">Uncharacterized protein</fullName>
    </submittedName>
</protein>
<evidence type="ECO:0000256" key="4">
    <source>
        <dbReference type="ARBA" id="ARBA00022989"/>
    </source>
</evidence>
<comment type="caution">
    <text evidence="8">The sequence shown here is derived from an EMBL/GenBank/DDBJ whole genome shotgun (WGS) entry which is preliminary data.</text>
</comment>
<keyword evidence="3 7" id="KW-0812">Transmembrane</keyword>
<evidence type="ECO:0000256" key="5">
    <source>
        <dbReference type="ARBA" id="ARBA00023136"/>
    </source>
</evidence>
<keyword evidence="5 7" id="KW-0472">Membrane</keyword>
<keyword evidence="9" id="KW-1185">Reference proteome</keyword>
<dbReference type="AlphaFoldDB" id="A0AAD9YB93"/>
<feature type="transmembrane region" description="Helical" evidence="7">
    <location>
        <begin position="65"/>
        <end position="85"/>
    </location>
</feature>
<evidence type="ECO:0000256" key="2">
    <source>
        <dbReference type="ARBA" id="ARBA00022448"/>
    </source>
</evidence>
<sequence length="128" mass="14738">MRAMAEKQSFGVGITAKYRPENARGEDRQEDTDGHADEHQPNRNFSKKSFFSWFDRNDGPLERRVILKLDFFILTYAFVGFWILYIDRGILTNAYISGMREDLGLFGNELVQLGSIFSIYDTSNTSGH</sequence>
<keyword evidence="4 7" id="KW-1133">Transmembrane helix</keyword>
<feature type="region of interest" description="Disordered" evidence="6">
    <location>
        <begin position="1"/>
        <end position="43"/>
    </location>
</feature>
<dbReference type="PANTHER" id="PTHR43791:SF15">
    <property type="entry name" value="TRANSPORTER SEO1-RELATED"/>
    <property type="match status" value="1"/>
</dbReference>
<proteinExistence type="predicted"/>
<feature type="compositionally biased region" description="Basic and acidic residues" evidence="6">
    <location>
        <begin position="18"/>
        <end position="41"/>
    </location>
</feature>
<dbReference type="PANTHER" id="PTHR43791">
    <property type="entry name" value="PERMEASE-RELATED"/>
    <property type="match status" value="1"/>
</dbReference>
<evidence type="ECO:0000256" key="3">
    <source>
        <dbReference type="ARBA" id="ARBA00022692"/>
    </source>
</evidence>
<reference evidence="8" key="1">
    <citation type="submission" date="2023-02" db="EMBL/GenBank/DDBJ databases">
        <title>Colletotrichum kahawae CIFC_Que2 genome sequencing and assembly.</title>
        <authorList>
            <person name="Baroncelli R."/>
        </authorList>
    </citation>
    <scope>NUCLEOTIDE SEQUENCE</scope>
    <source>
        <strain evidence="8">CIFC_Que2</strain>
    </source>
</reference>
<evidence type="ECO:0000256" key="6">
    <source>
        <dbReference type="SAM" id="MobiDB-lite"/>
    </source>
</evidence>
<dbReference type="GO" id="GO:0016020">
    <property type="term" value="C:membrane"/>
    <property type="evidence" value="ECO:0007669"/>
    <property type="project" value="UniProtKB-SubCell"/>
</dbReference>
<evidence type="ECO:0000256" key="7">
    <source>
        <dbReference type="SAM" id="Phobius"/>
    </source>
</evidence>
<evidence type="ECO:0000313" key="9">
    <source>
        <dbReference type="Proteomes" id="UP001281614"/>
    </source>
</evidence>